<keyword evidence="2" id="KW-0999">Mitochondrion inner membrane</keyword>
<dbReference type="InterPro" id="IPR007763">
    <property type="entry name" value="NDUFA12"/>
</dbReference>
<comment type="function">
    <text evidence="2">Accessory subunit of the mitochondrial membrane respiratory chain NADH dehydrogenase (Complex I), that is believed not to be involved in catalysis. Complex I functions in the transfer of electrons from NADH to the respiratory chain. The immediate electron acceptor for the enzyme is believed to be ubiquinone.</text>
</comment>
<feature type="compositionally biased region" description="Polar residues" evidence="3">
    <location>
        <begin position="1"/>
        <end position="16"/>
    </location>
</feature>
<evidence type="ECO:0000256" key="2">
    <source>
        <dbReference type="RuleBase" id="RU363103"/>
    </source>
</evidence>
<accession>A0A9P7BHB0</accession>
<reference evidence="4" key="1">
    <citation type="submission" date="2020-11" db="EMBL/GenBank/DDBJ databases">
        <title>Kefir isolates.</title>
        <authorList>
            <person name="Marcisauskas S."/>
            <person name="Kim Y."/>
            <person name="Blasche S."/>
        </authorList>
    </citation>
    <scope>NUCLEOTIDE SEQUENCE</scope>
    <source>
        <strain evidence="4">Olga-1</strain>
    </source>
</reference>
<sequence>MAVQRNQQHQVQSVAEKSQKSERRDGNWQFGTCNLQSPPGRQIAYMNDTKSGTLVGEDDFGNKYYETENPEEIHMRTRWVEYKDFWRFDASHSEPGWHYWLAYGTDTPPTKLKPDEIAIRHIAPEQHHPINWTYTKGAYVPYNTAKPKFESWESKVSPRA</sequence>
<evidence type="ECO:0000313" key="4">
    <source>
        <dbReference type="EMBL" id="KAG0689223.1"/>
    </source>
</evidence>
<dbReference type="GO" id="GO:0005743">
    <property type="term" value="C:mitochondrial inner membrane"/>
    <property type="evidence" value="ECO:0007669"/>
    <property type="project" value="UniProtKB-SubCell"/>
</dbReference>
<comment type="similarity">
    <text evidence="1 2">Belongs to the complex I NDUFA12 subunit family.</text>
</comment>
<dbReference type="GO" id="GO:0006979">
    <property type="term" value="P:response to oxidative stress"/>
    <property type="evidence" value="ECO:0007669"/>
    <property type="project" value="TreeGrafter"/>
</dbReference>
<comment type="subcellular location">
    <subcellularLocation>
        <location evidence="2">Mitochondrion inner membrane</location>
        <topology evidence="2">Peripheral membrane protein</topology>
        <orientation evidence="2">Matrix side</orientation>
    </subcellularLocation>
</comment>
<dbReference type="PANTHER" id="PTHR12910">
    <property type="entry name" value="NADH-UBIQUINONE OXIDOREDUCTASE SUBUNIT B17.2"/>
    <property type="match status" value="1"/>
</dbReference>
<keyword evidence="2" id="KW-0813">Transport</keyword>
<protein>
    <recommendedName>
        <fullName evidence="2">NADH dehydrogenase [ubiquinone] 1 alpha subcomplex subunit</fullName>
    </recommendedName>
</protein>
<name>A0A9P7BHB0_9ASCO</name>
<keyword evidence="5" id="KW-1185">Reference proteome</keyword>
<organism evidence="4 5">
    <name type="scientific">Pichia californica</name>
    <dbReference type="NCBI Taxonomy" id="460514"/>
    <lineage>
        <taxon>Eukaryota</taxon>
        <taxon>Fungi</taxon>
        <taxon>Dikarya</taxon>
        <taxon>Ascomycota</taxon>
        <taxon>Saccharomycotina</taxon>
        <taxon>Pichiomycetes</taxon>
        <taxon>Pichiales</taxon>
        <taxon>Pichiaceae</taxon>
        <taxon>Pichia</taxon>
    </lineage>
</organism>
<dbReference type="Proteomes" id="UP000697127">
    <property type="component" value="Unassembled WGS sequence"/>
</dbReference>
<dbReference type="AlphaFoldDB" id="A0A9P7BHB0"/>
<keyword evidence="2" id="KW-0249">Electron transport</keyword>
<evidence type="ECO:0000313" key="5">
    <source>
        <dbReference type="Proteomes" id="UP000697127"/>
    </source>
</evidence>
<dbReference type="PANTHER" id="PTHR12910:SF2">
    <property type="entry name" value="NADH DEHYDROGENASE [UBIQUINONE] 1 ALPHA SUBCOMPLEX SUBUNIT 12"/>
    <property type="match status" value="1"/>
</dbReference>
<keyword evidence="2" id="KW-0679">Respiratory chain</keyword>
<evidence type="ECO:0000256" key="3">
    <source>
        <dbReference type="SAM" id="MobiDB-lite"/>
    </source>
</evidence>
<keyword evidence="2" id="KW-0496">Mitochondrion</keyword>
<dbReference type="GO" id="GO:0045271">
    <property type="term" value="C:respiratory chain complex I"/>
    <property type="evidence" value="ECO:0007669"/>
    <property type="project" value="InterPro"/>
</dbReference>
<keyword evidence="2" id="KW-0472">Membrane</keyword>
<dbReference type="Pfam" id="PF05071">
    <property type="entry name" value="NDUFA12"/>
    <property type="match status" value="1"/>
</dbReference>
<gene>
    <name evidence="4" type="ORF">C6P40_005389</name>
</gene>
<feature type="region of interest" description="Disordered" evidence="3">
    <location>
        <begin position="1"/>
        <end position="35"/>
    </location>
</feature>
<proteinExistence type="inferred from homology"/>
<dbReference type="EMBL" id="PUHW01000093">
    <property type="protein sequence ID" value="KAG0689223.1"/>
    <property type="molecule type" value="Genomic_DNA"/>
</dbReference>
<evidence type="ECO:0000256" key="1">
    <source>
        <dbReference type="ARBA" id="ARBA00007355"/>
    </source>
</evidence>
<feature type="compositionally biased region" description="Basic and acidic residues" evidence="3">
    <location>
        <begin position="17"/>
        <end position="26"/>
    </location>
</feature>
<dbReference type="OrthoDB" id="274641at2759"/>
<comment type="caution">
    <text evidence="4">The sequence shown here is derived from an EMBL/GenBank/DDBJ whole genome shotgun (WGS) entry which is preliminary data.</text>
</comment>